<reference evidence="2" key="2">
    <citation type="submission" date="2018-07" db="EMBL/GenBank/DDBJ databases">
        <authorList>
            <consortium name="GenomeTrakr network: Whole genome sequencing for foodborne pathogen traceback"/>
        </authorList>
    </citation>
    <scope>NUCLEOTIDE SEQUENCE [LARGE SCALE GENOMIC DNA]</scope>
    <source>
        <strain evidence="2">FDA00010322</strain>
    </source>
</reference>
<name>A0A3R0BLE5_SALER</name>
<gene>
    <name evidence="2" type="ORF">BA086_22830</name>
    <name evidence="1" type="ORF">CG587_11570</name>
</gene>
<proteinExistence type="predicted"/>
<dbReference type="EMBL" id="RSUZ01000036">
    <property type="protein sequence ID" value="MIV65809.1"/>
    <property type="molecule type" value="Genomic_DNA"/>
</dbReference>
<dbReference type="Proteomes" id="UP000839904">
    <property type="component" value="Unassembled WGS sequence"/>
</dbReference>
<sequence>MPDGASLSGLQNTVLLKPPPLKDKIATLSSQEPYTAPLFSLWLCVSIAANTSRQYNENYYHYI</sequence>
<protein>
    <submittedName>
        <fullName evidence="1">Uncharacterized protein</fullName>
    </submittedName>
</protein>
<dbReference type="EMBL" id="AAKOJA010000004">
    <property type="protein sequence ID" value="ECT9425176.1"/>
    <property type="molecule type" value="Genomic_DNA"/>
</dbReference>
<evidence type="ECO:0000313" key="1">
    <source>
        <dbReference type="EMBL" id="ECT9425176.1"/>
    </source>
</evidence>
<accession>A0A3W7ZB68</accession>
<dbReference type="AlphaFoldDB" id="A0A3R0BLE5"/>
<accession>A0A344R439</accession>
<organism evidence="1">
    <name type="scientific">Salmonella enterica</name>
    <name type="common">Salmonella choleraesuis</name>
    <dbReference type="NCBI Taxonomy" id="28901"/>
    <lineage>
        <taxon>Bacteria</taxon>
        <taxon>Pseudomonadati</taxon>
        <taxon>Pseudomonadota</taxon>
        <taxon>Gammaproteobacteria</taxon>
        <taxon>Enterobacterales</taxon>
        <taxon>Enterobacteriaceae</taxon>
        <taxon>Salmonella</taxon>
    </lineage>
</organism>
<evidence type="ECO:0000313" key="2">
    <source>
        <dbReference type="EMBL" id="MIV65809.1"/>
    </source>
</evidence>
<accession>A0A3R0BLE5</accession>
<reference evidence="1" key="1">
    <citation type="submission" date="2018-07" db="EMBL/GenBank/DDBJ databases">
        <authorList>
            <consortium name="PulseNet: The National Subtyping Network for Foodborne Disease Surveillance"/>
            <person name="Tarr C.L."/>
            <person name="Trees E."/>
            <person name="Katz L.S."/>
            <person name="Carleton-Romer H.A."/>
            <person name="Stroika S."/>
            <person name="Kucerova Z."/>
            <person name="Roache K.F."/>
            <person name="Sabol A.L."/>
            <person name="Besser J."/>
            <person name="Gerner-Smidt P."/>
        </authorList>
    </citation>
    <scope>NUCLEOTIDE SEQUENCE [LARGE SCALE GENOMIC DNA]</scope>
    <source>
        <strain evidence="1">PNUSAS018503</strain>
    </source>
</reference>
<dbReference type="Proteomes" id="UP000885414">
    <property type="component" value="Unassembled WGS sequence"/>
</dbReference>
<comment type="caution">
    <text evidence="1">The sequence shown here is derived from an EMBL/GenBank/DDBJ whole genome shotgun (WGS) entry which is preliminary data.</text>
</comment>